<organism evidence="4 5">
    <name type="scientific">Paractinoplanes globisporus</name>
    <dbReference type="NCBI Taxonomy" id="113565"/>
    <lineage>
        <taxon>Bacteria</taxon>
        <taxon>Bacillati</taxon>
        <taxon>Actinomycetota</taxon>
        <taxon>Actinomycetes</taxon>
        <taxon>Micromonosporales</taxon>
        <taxon>Micromonosporaceae</taxon>
        <taxon>Paractinoplanes</taxon>
    </lineage>
</organism>
<name>A0ABW6WDB6_9ACTN</name>
<dbReference type="RefSeq" id="WP_026206585.1">
    <property type="nucleotide sequence ID" value="NZ_JBIAZU010000003.1"/>
</dbReference>
<dbReference type="Pfam" id="PF00589">
    <property type="entry name" value="Phage_integrase"/>
    <property type="match status" value="1"/>
</dbReference>
<dbReference type="Proteomes" id="UP001602245">
    <property type="component" value="Unassembled WGS sequence"/>
</dbReference>
<evidence type="ECO:0000256" key="1">
    <source>
        <dbReference type="ARBA" id="ARBA00023172"/>
    </source>
</evidence>
<evidence type="ECO:0000259" key="3">
    <source>
        <dbReference type="PROSITE" id="PS51898"/>
    </source>
</evidence>
<dbReference type="SUPFAM" id="SSF56349">
    <property type="entry name" value="DNA breaking-rejoining enzymes"/>
    <property type="match status" value="1"/>
</dbReference>
<sequence>MFTTPDGQPLHPDFLTRRFVRLVEDSGLPPVRLHDLRHGAASLAHCAGADLKTLQEQLGHTSIVLTADTYTSVLHEQHVKAAAATARLVPGTRRRKGSVTGPRKSAAPQPASRPKPRRARRSSTKSRRRQGRPRAPHTRPAKIKAV</sequence>
<protein>
    <submittedName>
        <fullName evidence="4">Tyrosine-type recombinase/integrase</fullName>
    </submittedName>
</protein>
<dbReference type="InterPro" id="IPR002104">
    <property type="entry name" value="Integrase_catalytic"/>
</dbReference>
<dbReference type="InterPro" id="IPR013762">
    <property type="entry name" value="Integrase-like_cat_sf"/>
</dbReference>
<evidence type="ECO:0000313" key="4">
    <source>
        <dbReference type="EMBL" id="MFF5290993.1"/>
    </source>
</evidence>
<feature type="compositionally biased region" description="Basic residues" evidence="2">
    <location>
        <begin position="114"/>
        <end position="146"/>
    </location>
</feature>
<dbReference type="InterPro" id="IPR011010">
    <property type="entry name" value="DNA_brk_join_enz"/>
</dbReference>
<dbReference type="PROSITE" id="PS51898">
    <property type="entry name" value="TYR_RECOMBINASE"/>
    <property type="match status" value="1"/>
</dbReference>
<evidence type="ECO:0000313" key="5">
    <source>
        <dbReference type="Proteomes" id="UP001602245"/>
    </source>
</evidence>
<keyword evidence="1" id="KW-0233">DNA recombination</keyword>
<feature type="domain" description="Tyr recombinase" evidence="3">
    <location>
        <begin position="1"/>
        <end position="84"/>
    </location>
</feature>
<reference evidence="4 5" key="1">
    <citation type="submission" date="2024-10" db="EMBL/GenBank/DDBJ databases">
        <title>The Natural Products Discovery Center: Release of the First 8490 Sequenced Strains for Exploring Actinobacteria Biosynthetic Diversity.</title>
        <authorList>
            <person name="Kalkreuter E."/>
            <person name="Kautsar S.A."/>
            <person name="Yang D."/>
            <person name="Bader C.D."/>
            <person name="Teijaro C.N."/>
            <person name="Fluegel L."/>
            <person name="Davis C.M."/>
            <person name="Simpson J.R."/>
            <person name="Lauterbach L."/>
            <person name="Steele A.D."/>
            <person name="Gui C."/>
            <person name="Meng S."/>
            <person name="Li G."/>
            <person name="Viehrig K."/>
            <person name="Ye F."/>
            <person name="Su P."/>
            <person name="Kiefer A.F."/>
            <person name="Nichols A."/>
            <person name="Cepeda A.J."/>
            <person name="Yan W."/>
            <person name="Fan B."/>
            <person name="Jiang Y."/>
            <person name="Adhikari A."/>
            <person name="Zheng C.-J."/>
            <person name="Schuster L."/>
            <person name="Cowan T.M."/>
            <person name="Smanski M.J."/>
            <person name="Chevrette M.G."/>
            <person name="De Carvalho L.P.S."/>
            <person name="Shen B."/>
        </authorList>
    </citation>
    <scope>NUCLEOTIDE SEQUENCE [LARGE SCALE GENOMIC DNA]</scope>
    <source>
        <strain evidence="4 5">NPDC000087</strain>
    </source>
</reference>
<accession>A0ABW6WDB6</accession>
<keyword evidence="5" id="KW-1185">Reference proteome</keyword>
<feature type="compositionally biased region" description="Low complexity" evidence="2">
    <location>
        <begin position="102"/>
        <end position="112"/>
    </location>
</feature>
<evidence type="ECO:0000256" key="2">
    <source>
        <dbReference type="SAM" id="MobiDB-lite"/>
    </source>
</evidence>
<proteinExistence type="predicted"/>
<dbReference type="Gene3D" id="1.10.443.10">
    <property type="entry name" value="Intergrase catalytic core"/>
    <property type="match status" value="1"/>
</dbReference>
<dbReference type="EMBL" id="JBIAZU010000003">
    <property type="protein sequence ID" value="MFF5290993.1"/>
    <property type="molecule type" value="Genomic_DNA"/>
</dbReference>
<gene>
    <name evidence="4" type="ORF">ACFY35_16240</name>
</gene>
<comment type="caution">
    <text evidence="4">The sequence shown here is derived from an EMBL/GenBank/DDBJ whole genome shotgun (WGS) entry which is preliminary data.</text>
</comment>
<feature type="region of interest" description="Disordered" evidence="2">
    <location>
        <begin position="82"/>
        <end position="146"/>
    </location>
</feature>